<sequence length="203" mass="22446">MSLLIFLCIGLAIGLILQTIRVRQLRHELAEEQLRDPLTGLYQRPHLFALSEREVNRAQRSLHKMAVLIADMDHCADINAKYGLHAGDLALKRLAECALGSVRDFDLVGRYSGEEVALVLPDTDYKGAMVVAERLRKLVKKQPVQLENQEEFYVSITIGLAALSTETETLEDILVAADTALQAAKQLGIDRIEASPASLPMSI</sequence>
<evidence type="ECO:0000256" key="1">
    <source>
        <dbReference type="ARBA" id="ARBA00012528"/>
    </source>
</evidence>
<dbReference type="Pfam" id="PF00990">
    <property type="entry name" value="GGDEF"/>
    <property type="match status" value="1"/>
</dbReference>
<dbReference type="EC" id="2.7.7.65" evidence="1"/>
<dbReference type="InterPro" id="IPR000160">
    <property type="entry name" value="GGDEF_dom"/>
</dbReference>
<evidence type="ECO:0000313" key="5">
    <source>
        <dbReference type="Proteomes" id="UP001195660"/>
    </source>
</evidence>
<accession>A0ABS2CEA2</accession>
<dbReference type="PROSITE" id="PS50887">
    <property type="entry name" value="GGDEF"/>
    <property type="match status" value="1"/>
</dbReference>
<dbReference type="NCBIfam" id="TIGR00254">
    <property type="entry name" value="GGDEF"/>
    <property type="match status" value="1"/>
</dbReference>
<dbReference type="Proteomes" id="UP001195660">
    <property type="component" value="Unassembled WGS sequence"/>
</dbReference>
<dbReference type="InterPro" id="IPR029787">
    <property type="entry name" value="Nucleotide_cyclase"/>
</dbReference>
<organism evidence="4 5">
    <name type="scientific">Deefgea chitinilytica</name>
    <dbReference type="NCBI Taxonomy" id="570276"/>
    <lineage>
        <taxon>Bacteria</taxon>
        <taxon>Pseudomonadati</taxon>
        <taxon>Pseudomonadota</taxon>
        <taxon>Betaproteobacteria</taxon>
        <taxon>Neisseriales</taxon>
        <taxon>Chitinibacteraceae</taxon>
        <taxon>Deefgea</taxon>
    </lineage>
</organism>
<dbReference type="EMBL" id="WOFE01000007">
    <property type="protein sequence ID" value="MBM5572469.1"/>
    <property type="molecule type" value="Genomic_DNA"/>
</dbReference>
<dbReference type="PANTHER" id="PTHR45138">
    <property type="entry name" value="REGULATORY COMPONENTS OF SENSORY TRANSDUCTION SYSTEM"/>
    <property type="match status" value="1"/>
</dbReference>
<dbReference type="InterPro" id="IPR043128">
    <property type="entry name" value="Rev_trsase/Diguanyl_cyclase"/>
</dbReference>
<dbReference type="InterPro" id="IPR050469">
    <property type="entry name" value="Diguanylate_Cyclase"/>
</dbReference>
<reference evidence="4 5" key="1">
    <citation type="submission" date="2019-11" db="EMBL/GenBank/DDBJ databases">
        <title>Novel Deefgea species.</title>
        <authorList>
            <person name="Han J.-H."/>
        </authorList>
    </citation>
    <scope>NUCLEOTIDE SEQUENCE [LARGE SCALE GENOMIC DNA]</scope>
    <source>
        <strain evidence="4 5">LMG 24817</strain>
    </source>
</reference>
<dbReference type="CDD" id="cd01949">
    <property type="entry name" value="GGDEF"/>
    <property type="match status" value="1"/>
</dbReference>
<proteinExistence type="predicted"/>
<evidence type="ECO:0000256" key="2">
    <source>
        <dbReference type="ARBA" id="ARBA00034247"/>
    </source>
</evidence>
<gene>
    <name evidence="4" type="ORF">GM173_12910</name>
</gene>
<dbReference type="Gene3D" id="3.30.70.270">
    <property type="match status" value="1"/>
</dbReference>
<dbReference type="RefSeq" id="WP_203571798.1">
    <property type="nucleotide sequence ID" value="NZ_WOFE01000007.1"/>
</dbReference>
<dbReference type="SUPFAM" id="SSF55073">
    <property type="entry name" value="Nucleotide cyclase"/>
    <property type="match status" value="1"/>
</dbReference>
<dbReference type="SMART" id="SM00267">
    <property type="entry name" value="GGDEF"/>
    <property type="match status" value="1"/>
</dbReference>
<evidence type="ECO:0000313" key="4">
    <source>
        <dbReference type="EMBL" id="MBM5572469.1"/>
    </source>
</evidence>
<protein>
    <recommendedName>
        <fullName evidence="1">diguanylate cyclase</fullName>
        <ecNumber evidence="1">2.7.7.65</ecNumber>
    </recommendedName>
</protein>
<comment type="caution">
    <text evidence="4">The sequence shown here is derived from an EMBL/GenBank/DDBJ whole genome shotgun (WGS) entry which is preliminary data.</text>
</comment>
<evidence type="ECO:0000259" key="3">
    <source>
        <dbReference type="PROSITE" id="PS50887"/>
    </source>
</evidence>
<feature type="domain" description="GGDEF" evidence="3">
    <location>
        <begin position="63"/>
        <end position="197"/>
    </location>
</feature>
<keyword evidence="5" id="KW-1185">Reference proteome</keyword>
<comment type="catalytic activity">
    <reaction evidence="2">
        <text>2 GTP = 3',3'-c-di-GMP + 2 diphosphate</text>
        <dbReference type="Rhea" id="RHEA:24898"/>
        <dbReference type="ChEBI" id="CHEBI:33019"/>
        <dbReference type="ChEBI" id="CHEBI:37565"/>
        <dbReference type="ChEBI" id="CHEBI:58805"/>
        <dbReference type="EC" id="2.7.7.65"/>
    </reaction>
</comment>
<name>A0ABS2CEA2_9NEIS</name>
<dbReference type="PANTHER" id="PTHR45138:SF9">
    <property type="entry name" value="DIGUANYLATE CYCLASE DGCM-RELATED"/>
    <property type="match status" value="1"/>
</dbReference>